<feature type="region of interest" description="Disordered" evidence="5">
    <location>
        <begin position="1546"/>
        <end position="1577"/>
    </location>
</feature>
<dbReference type="Pfam" id="PF16206">
    <property type="entry name" value="Mon2_C"/>
    <property type="match status" value="2"/>
</dbReference>
<feature type="domain" description="Mon2/Sec7/BIG1-like HDS" evidence="6">
    <location>
        <begin position="880"/>
        <end position="923"/>
    </location>
</feature>
<evidence type="ECO:0000259" key="7">
    <source>
        <dbReference type="Pfam" id="PF12783"/>
    </source>
</evidence>
<feature type="region of interest" description="Disordered" evidence="5">
    <location>
        <begin position="929"/>
        <end position="959"/>
    </location>
</feature>
<comment type="similarity">
    <text evidence="1">Belongs to the MON2 family.</text>
</comment>
<evidence type="ECO:0000256" key="4">
    <source>
        <dbReference type="ARBA" id="ARBA00022927"/>
    </source>
</evidence>
<dbReference type="Pfam" id="PF16213">
    <property type="entry name" value="DCB"/>
    <property type="match status" value="1"/>
</dbReference>
<dbReference type="Pfam" id="PF12783">
    <property type="entry name" value="Sec7-like_HUS"/>
    <property type="match status" value="1"/>
</dbReference>
<evidence type="ECO:0000313" key="10">
    <source>
        <dbReference type="EMBL" id="EJD40839.1"/>
    </source>
</evidence>
<dbReference type="InParanoid" id="J0WY57"/>
<dbReference type="OrthoDB" id="294853at2759"/>
<dbReference type="PANTHER" id="PTHR10663:SF333">
    <property type="entry name" value="PROTEIN MON2 HOMOLOG"/>
    <property type="match status" value="1"/>
</dbReference>
<dbReference type="InterPro" id="IPR015403">
    <property type="entry name" value="Mon2/Sec7/BIG1-like_HDS"/>
</dbReference>
<evidence type="ECO:0000256" key="3">
    <source>
        <dbReference type="ARBA" id="ARBA00022448"/>
    </source>
</evidence>
<dbReference type="EMBL" id="JH687798">
    <property type="protein sequence ID" value="EJD40839.1"/>
    <property type="molecule type" value="Genomic_DNA"/>
</dbReference>
<dbReference type="PANTHER" id="PTHR10663">
    <property type="entry name" value="GUANYL-NUCLEOTIDE EXCHANGE FACTOR"/>
    <property type="match status" value="1"/>
</dbReference>
<dbReference type="KEGG" id="adl:AURDEDRAFT_115706"/>
<organism evidence="10 11">
    <name type="scientific">Auricularia subglabra (strain TFB-10046 / SS5)</name>
    <name type="common">White-rot fungus</name>
    <name type="synonym">Auricularia delicata (strain TFB10046)</name>
    <dbReference type="NCBI Taxonomy" id="717982"/>
    <lineage>
        <taxon>Eukaryota</taxon>
        <taxon>Fungi</taxon>
        <taxon>Dikarya</taxon>
        <taxon>Basidiomycota</taxon>
        <taxon>Agaricomycotina</taxon>
        <taxon>Agaricomycetes</taxon>
        <taxon>Auriculariales</taxon>
        <taxon>Auriculariaceae</taxon>
        <taxon>Auricularia</taxon>
    </lineage>
</organism>
<proteinExistence type="inferred from homology"/>
<evidence type="ECO:0000259" key="9">
    <source>
        <dbReference type="Pfam" id="PF16213"/>
    </source>
</evidence>
<gene>
    <name evidence="10" type="ORF">AURDEDRAFT_115706</name>
</gene>
<feature type="domain" description="Mon2 C-terminal" evidence="8">
    <location>
        <begin position="1037"/>
        <end position="1191"/>
    </location>
</feature>
<accession>J0WY57</accession>
<evidence type="ECO:0000256" key="5">
    <source>
        <dbReference type="SAM" id="MobiDB-lite"/>
    </source>
</evidence>
<dbReference type="InterPro" id="IPR032629">
    <property type="entry name" value="DCB_dom"/>
</dbReference>
<evidence type="ECO:0000313" key="11">
    <source>
        <dbReference type="Proteomes" id="UP000006514"/>
    </source>
</evidence>
<dbReference type="Pfam" id="PF09324">
    <property type="entry name" value="Sec7-like_HDS"/>
    <property type="match status" value="1"/>
</dbReference>
<keyword evidence="11" id="KW-1185">Reference proteome</keyword>
<dbReference type="GO" id="GO:0005794">
    <property type="term" value="C:Golgi apparatus"/>
    <property type="evidence" value="ECO:0007669"/>
    <property type="project" value="UniProtKB-ARBA"/>
</dbReference>
<dbReference type="Proteomes" id="UP000006514">
    <property type="component" value="Unassembled WGS sequence"/>
</dbReference>
<name>J0WY57_AURST</name>
<evidence type="ECO:0000256" key="1">
    <source>
        <dbReference type="ARBA" id="ARBA00008144"/>
    </source>
</evidence>
<feature type="domain" description="Mon2 C-terminal" evidence="8">
    <location>
        <begin position="1211"/>
        <end position="1545"/>
    </location>
</feature>
<evidence type="ECO:0000259" key="8">
    <source>
        <dbReference type="Pfam" id="PF16206"/>
    </source>
</evidence>
<reference evidence="11" key="1">
    <citation type="journal article" date="2012" name="Science">
        <title>The Paleozoic origin of enzymatic lignin decomposition reconstructed from 31 fungal genomes.</title>
        <authorList>
            <person name="Floudas D."/>
            <person name="Binder M."/>
            <person name="Riley R."/>
            <person name="Barry K."/>
            <person name="Blanchette R.A."/>
            <person name="Henrissat B."/>
            <person name="Martinez A.T."/>
            <person name="Otillar R."/>
            <person name="Spatafora J.W."/>
            <person name="Yadav J.S."/>
            <person name="Aerts A."/>
            <person name="Benoit I."/>
            <person name="Boyd A."/>
            <person name="Carlson A."/>
            <person name="Copeland A."/>
            <person name="Coutinho P.M."/>
            <person name="de Vries R.P."/>
            <person name="Ferreira P."/>
            <person name="Findley K."/>
            <person name="Foster B."/>
            <person name="Gaskell J."/>
            <person name="Glotzer D."/>
            <person name="Gorecki P."/>
            <person name="Heitman J."/>
            <person name="Hesse C."/>
            <person name="Hori C."/>
            <person name="Igarashi K."/>
            <person name="Jurgens J.A."/>
            <person name="Kallen N."/>
            <person name="Kersten P."/>
            <person name="Kohler A."/>
            <person name="Kuees U."/>
            <person name="Kumar T.K.A."/>
            <person name="Kuo A."/>
            <person name="LaButti K."/>
            <person name="Larrondo L.F."/>
            <person name="Lindquist E."/>
            <person name="Ling A."/>
            <person name="Lombard V."/>
            <person name="Lucas S."/>
            <person name="Lundell T."/>
            <person name="Martin R."/>
            <person name="McLaughlin D.J."/>
            <person name="Morgenstern I."/>
            <person name="Morin E."/>
            <person name="Murat C."/>
            <person name="Nagy L.G."/>
            <person name="Nolan M."/>
            <person name="Ohm R.A."/>
            <person name="Patyshakuliyeva A."/>
            <person name="Rokas A."/>
            <person name="Ruiz-Duenas F.J."/>
            <person name="Sabat G."/>
            <person name="Salamov A."/>
            <person name="Samejima M."/>
            <person name="Schmutz J."/>
            <person name="Slot J.C."/>
            <person name="St John F."/>
            <person name="Stenlid J."/>
            <person name="Sun H."/>
            <person name="Sun S."/>
            <person name="Syed K."/>
            <person name="Tsang A."/>
            <person name="Wiebenga A."/>
            <person name="Young D."/>
            <person name="Pisabarro A."/>
            <person name="Eastwood D.C."/>
            <person name="Martin F."/>
            <person name="Cullen D."/>
            <person name="Grigoriev I.V."/>
            <person name="Hibbett D.S."/>
        </authorList>
    </citation>
    <scope>NUCLEOTIDE SEQUENCE [LARGE SCALE GENOMIC DNA]</scope>
    <source>
        <strain evidence="11">TFB10046</strain>
    </source>
</reference>
<dbReference type="eggNOG" id="KOG1848">
    <property type="taxonomic scope" value="Eukaryota"/>
</dbReference>
<dbReference type="InterPro" id="IPR016024">
    <property type="entry name" value="ARM-type_fold"/>
</dbReference>
<sequence>MSSLAFLVSELQSLASETRRKHPEVREAAEKSLAILRSAPDQASNTLATDGPQSAELLRPVFMGCATKNAKIVAISLGSLQRLIGFKAVPQSAVPQVVATLTECASQGVDIQLRILQTILGLVTNFPSVHGDLLGDALLLCFRLQESRIAVVSSTAAATLRQLVMFVMDKVVMEDAHDAPTPELIPTTLPDGTTVELQPSSRDAFSIFEDLCLLANAERPRFLKLEQLHKTFALELIESVLTNYHALFHKHPELLTLLPHHLCPLLLRCLSERPALFPLALRATRVVFLILKQFTDRLTAESEIFLMLLVKIVSGDAESGSAGEARQPWMRVLAMEILRGLCADAELMRTLYALHDQQASSHIFSALLGALNRLACERPALLGTSSQLQVGANIPASGSGEGAYGTAVAGMVTATVSGVVGMLGGESGGGLSLDSAMKLQCIDQLDKAEAPPIPETYIYLLALQSLTALSTGFSSSVLPLYSSILSTESTQGIPPAPPALNINALPESTSPSGAGTLRTTHAMLEAGWPALLAAHSFLIGTNLSAPLFQEVLGAFGALAQTCGVLGLTTPRDAFLGSLAKLAIPSKVVSSVDAQGADVMTPRSGMFADISSTLAPAPGPPGLGDRNMACLKLLVACAVYLAGSLGSSWFSVLEALQNADYVLHSRMPRTATTRKVTPTGAGVDQDVSAPEADIDAVMAAIQRLFESSKNLEDDAFRDFVQALCQLSSEMVGMQAANASLASSMIAEEGEEDHATFSPQSGLSPGGAHRRRVSGIHLSRTLRTGDFGIQKLALVSQLNIHRIIYRSPEIAWDPITAHLLATLLNSTAPSSIRIQAARTLDDILVVVPRNITSTGAELRAAVQQRVLNVLAKQVVYGSDSPFSNTTAIDIRKMGLETLHQILQTSGHTLVTGWEIIFEMLGSVCKTPTPLTPRSPISEASDDRASTATLSPPSIKTRPAPLSSLQERSSVVLVRIAFQSLTLVCDSLSLLSPEHLRLCIGTIAQFGRQTDTNIALTSAASLLWTVSDSIQAKRADPALEPQYSVLWMQLLTELLGLCTDSRREVRGGAIQTLFRTLQLYGGTLSNEIWHECLWKIVFPVLETITTAMRTAATSTGVETPLLDPTASIDPWSDSKILALQAVSGIMNDFLATKIVQLTSFSDAWDVFVTHLQDSFLLDERVVSTAAMRCLEKSLLSINLPDVDARSLQPQAHAIWTRTWCTLDIIGSSIVKKTGTSQPLSPVTPSFRTSQIMTGGRTPFTQESLQALLAVLSATRSVSKKYDGGEWDLPALTRMMAILKAIITYPNSPDYRPDIDALSPVQDAVLQAIDSIDMNVPKAASLVLADLSEYATLPFLAAFDFEPPTMLAEPSASRPKKSKRVSYIAVSKKVMPWLVEIYLRFKDSVQIYSDGTLESVLAAYSIPLKLKYDCPAPSKFGNDPPLWKTATTNFLQIVKTCSPRIKTLGQEISDEHVEGLWRQMIDVFRGGLLADTSYTESLPLEVQNAEENFDLALVATLEIDVVPHIADARVPDYVITELAKMLQRASILHEGEDDSYTPPPSRPAVNGTKGSHSGPATSIPREIVGSTSPGKLLPRERFSYWCFDLLFLICSDVAKDDESVRRRLSALSLPSLLRRCQQVLASYVADDALRGNTPFPRAREEEILYVLRKLLSLKLWPGTFWAAFSTQPSQHAISLPPIDASAKPSQLIADAVKRSSQAHLFHFYAVFGDIASVPRKPPAAWMVLDAATLPDSLLHDEQQRAQEVDARQLARAALKEIGKEIGVQI</sequence>
<feature type="domain" description="Mon2/Sec7/BIG1-like dimerisation and cyclophilin-binding" evidence="9">
    <location>
        <begin position="4"/>
        <end position="175"/>
    </location>
</feature>
<dbReference type="SUPFAM" id="SSF48371">
    <property type="entry name" value="ARM repeat"/>
    <property type="match status" value="2"/>
</dbReference>
<keyword evidence="4" id="KW-0653">Protein transport</keyword>
<dbReference type="OMA" id="AWRLCLN"/>
<feature type="domain" description="Mon2/Sec7/BIG1-like HUS" evidence="7">
    <location>
        <begin position="201"/>
        <end position="360"/>
    </location>
</feature>
<keyword evidence="3" id="KW-0813">Transport</keyword>
<dbReference type="FunCoup" id="J0WY57">
    <property type="interactions" value="60"/>
</dbReference>
<dbReference type="InterPro" id="IPR032817">
    <property type="entry name" value="Mon2_C"/>
</dbReference>
<dbReference type="InterPro" id="IPR032691">
    <property type="entry name" value="Mon2/Sec7/BIG1-like_HUS"/>
</dbReference>
<protein>
    <recommendedName>
        <fullName evidence="2">Protein MON2 homolog</fullName>
    </recommendedName>
</protein>
<evidence type="ECO:0000256" key="2">
    <source>
        <dbReference type="ARBA" id="ARBA00017134"/>
    </source>
</evidence>
<dbReference type="GO" id="GO:0015031">
    <property type="term" value="P:protein transport"/>
    <property type="evidence" value="ECO:0007669"/>
    <property type="project" value="UniProtKB-KW"/>
</dbReference>
<evidence type="ECO:0000259" key="6">
    <source>
        <dbReference type="Pfam" id="PF09324"/>
    </source>
</evidence>